<keyword evidence="14" id="KW-0560">Oxidoreductase</keyword>
<evidence type="ECO:0000256" key="12">
    <source>
        <dbReference type="SAM" id="Phobius"/>
    </source>
</evidence>
<dbReference type="GO" id="GO:0009055">
    <property type="term" value="F:electron transfer activity"/>
    <property type="evidence" value="ECO:0007669"/>
    <property type="project" value="TreeGrafter"/>
</dbReference>
<dbReference type="EC" id="1.7.2.2" evidence="14"/>
<evidence type="ECO:0000256" key="1">
    <source>
        <dbReference type="ARBA" id="ARBA00004236"/>
    </source>
</evidence>
<proteinExistence type="inferred from homology"/>
<organism evidence="14 15">
    <name type="scientific">Oceanipulchritudo coccoides</name>
    <dbReference type="NCBI Taxonomy" id="2706888"/>
    <lineage>
        <taxon>Bacteria</taxon>
        <taxon>Pseudomonadati</taxon>
        <taxon>Verrucomicrobiota</taxon>
        <taxon>Opitutia</taxon>
        <taxon>Puniceicoccales</taxon>
        <taxon>Oceanipulchritudinaceae</taxon>
        <taxon>Oceanipulchritudo</taxon>
    </lineage>
</organism>
<evidence type="ECO:0000313" key="15">
    <source>
        <dbReference type="Proteomes" id="UP000478417"/>
    </source>
</evidence>
<dbReference type="NCBIfam" id="TIGR03153">
    <property type="entry name" value="cytochr_NrfH"/>
    <property type="match status" value="1"/>
</dbReference>
<keyword evidence="7" id="KW-0479">Metal-binding</keyword>
<name>A0A6B2LZ96_9BACT</name>
<evidence type="ECO:0000256" key="8">
    <source>
        <dbReference type="ARBA" id="ARBA00022982"/>
    </source>
</evidence>
<keyword evidence="5" id="KW-0349">Heme</keyword>
<dbReference type="GO" id="GO:0022900">
    <property type="term" value="P:electron transport chain"/>
    <property type="evidence" value="ECO:0007669"/>
    <property type="project" value="InterPro"/>
</dbReference>
<keyword evidence="3" id="KW-0813">Transport</keyword>
<keyword evidence="8" id="KW-0249">Electron transport</keyword>
<dbReference type="PANTHER" id="PTHR30333">
    <property type="entry name" value="CYTOCHROME C-TYPE PROTEIN"/>
    <property type="match status" value="1"/>
</dbReference>
<feature type="domain" description="NapC/NirT cytochrome c N-terminal" evidence="13">
    <location>
        <begin position="31"/>
        <end position="103"/>
    </location>
</feature>
<dbReference type="GO" id="GO:0046872">
    <property type="term" value="F:metal ion binding"/>
    <property type="evidence" value="ECO:0007669"/>
    <property type="project" value="UniProtKB-KW"/>
</dbReference>
<dbReference type="GO" id="GO:0009061">
    <property type="term" value="P:anaerobic respiration"/>
    <property type="evidence" value="ECO:0007669"/>
    <property type="project" value="TreeGrafter"/>
</dbReference>
<keyword evidence="11 12" id="KW-0472">Membrane</keyword>
<comment type="similarity">
    <text evidence="2">Belongs to the NapC/NirT/NrfH family.</text>
</comment>
<comment type="caution">
    <text evidence="14">The sequence shown here is derived from an EMBL/GenBank/DDBJ whole genome shotgun (WGS) entry which is preliminary data.</text>
</comment>
<dbReference type="SUPFAM" id="SSF48695">
    <property type="entry name" value="Multiheme cytochromes"/>
    <property type="match status" value="1"/>
</dbReference>
<accession>A0A6B2LZ96</accession>
<dbReference type="InterPro" id="IPR017571">
    <property type="entry name" value="NrfH"/>
</dbReference>
<evidence type="ECO:0000256" key="9">
    <source>
        <dbReference type="ARBA" id="ARBA00022989"/>
    </source>
</evidence>
<dbReference type="InterPro" id="IPR038266">
    <property type="entry name" value="NapC/NirT_cytc_sf"/>
</dbReference>
<comment type="subcellular location">
    <subcellularLocation>
        <location evidence="1">Cell membrane</location>
    </subcellularLocation>
</comment>
<dbReference type="Pfam" id="PF03264">
    <property type="entry name" value="Cytochrom_NNT"/>
    <property type="match status" value="1"/>
</dbReference>
<dbReference type="InterPro" id="IPR051174">
    <property type="entry name" value="Cytochrome_c-type_ET"/>
</dbReference>
<dbReference type="PANTHER" id="PTHR30333:SF1">
    <property type="entry name" value="CYTOCHROME C-TYPE PROTEIN NAPC"/>
    <property type="match status" value="1"/>
</dbReference>
<evidence type="ECO:0000256" key="4">
    <source>
        <dbReference type="ARBA" id="ARBA00022475"/>
    </source>
</evidence>
<evidence type="ECO:0000256" key="11">
    <source>
        <dbReference type="ARBA" id="ARBA00023136"/>
    </source>
</evidence>
<dbReference type="Gene3D" id="1.10.3820.10">
    <property type="entry name" value="Di-heme elbow motif domain"/>
    <property type="match status" value="1"/>
</dbReference>
<dbReference type="RefSeq" id="WP_163962041.1">
    <property type="nucleotide sequence ID" value="NZ_JAAGNX010000001.1"/>
</dbReference>
<feature type="transmembrane region" description="Helical" evidence="12">
    <location>
        <begin position="20"/>
        <end position="47"/>
    </location>
</feature>
<keyword evidence="10" id="KW-0408">Iron</keyword>
<evidence type="ECO:0000259" key="13">
    <source>
        <dbReference type="Pfam" id="PF03264"/>
    </source>
</evidence>
<evidence type="ECO:0000256" key="5">
    <source>
        <dbReference type="ARBA" id="ARBA00022617"/>
    </source>
</evidence>
<protein>
    <submittedName>
        <fullName evidence="14">Cytochrome c nitrite reductase small subunit</fullName>
        <ecNumber evidence="14">1.7.2.2</ecNumber>
    </submittedName>
</protein>
<dbReference type="InterPro" id="IPR005126">
    <property type="entry name" value="NapC/NirT_cyt_c_N"/>
</dbReference>
<dbReference type="GO" id="GO:0005886">
    <property type="term" value="C:plasma membrane"/>
    <property type="evidence" value="ECO:0007669"/>
    <property type="project" value="UniProtKB-SubCell"/>
</dbReference>
<dbReference type="EMBL" id="JAAGNX010000001">
    <property type="protein sequence ID" value="NDV61264.1"/>
    <property type="molecule type" value="Genomic_DNA"/>
</dbReference>
<keyword evidence="9 12" id="KW-1133">Transmembrane helix</keyword>
<keyword evidence="15" id="KW-1185">Reference proteome</keyword>
<dbReference type="InterPro" id="IPR036280">
    <property type="entry name" value="Multihaem_cyt_sf"/>
</dbReference>
<evidence type="ECO:0000256" key="2">
    <source>
        <dbReference type="ARBA" id="ARBA00007395"/>
    </source>
</evidence>
<gene>
    <name evidence="14" type="primary">nrfH</name>
    <name evidence="14" type="ORF">G0Q06_02235</name>
</gene>
<sequence length="170" mass="18408">MQANGKNPKILGAVGKRQQLLSVGGAYLLTAVLLGIFSGLGVFTFGYGKGASYLSNDPASCANCHVMNDHYNSWQNSSHHAVATCNDCHLSPHPVGKWMTKADNGFFHSLAFTTGNYPDPIRIKPRNQKVTQTACLKCHSDFVHAMLPVKKDGDMLDCAHCHTAVGHAQR</sequence>
<keyword evidence="4" id="KW-1003">Cell membrane</keyword>
<dbReference type="Proteomes" id="UP000478417">
    <property type="component" value="Unassembled WGS sequence"/>
</dbReference>
<keyword evidence="6 12" id="KW-0812">Transmembrane</keyword>
<evidence type="ECO:0000313" key="14">
    <source>
        <dbReference type="EMBL" id="NDV61264.1"/>
    </source>
</evidence>
<reference evidence="14 15" key="1">
    <citation type="submission" date="2020-02" db="EMBL/GenBank/DDBJ databases">
        <title>Albibacoteraceae fam. nov., the first described family within the subdivision 4 Verrucomicrobia.</title>
        <authorList>
            <person name="Xi F."/>
        </authorList>
    </citation>
    <scope>NUCLEOTIDE SEQUENCE [LARGE SCALE GENOMIC DNA]</scope>
    <source>
        <strain evidence="14 15">CK1056</strain>
    </source>
</reference>
<evidence type="ECO:0000256" key="3">
    <source>
        <dbReference type="ARBA" id="ARBA00022448"/>
    </source>
</evidence>
<dbReference type="AlphaFoldDB" id="A0A6B2LZ96"/>
<evidence type="ECO:0000256" key="7">
    <source>
        <dbReference type="ARBA" id="ARBA00022723"/>
    </source>
</evidence>
<dbReference type="GO" id="GO:0042279">
    <property type="term" value="F:nitrite reductase (cytochrome, ammonia-forming) activity"/>
    <property type="evidence" value="ECO:0007669"/>
    <property type="project" value="UniProtKB-EC"/>
</dbReference>
<evidence type="ECO:0000256" key="10">
    <source>
        <dbReference type="ARBA" id="ARBA00023004"/>
    </source>
</evidence>
<evidence type="ECO:0000256" key="6">
    <source>
        <dbReference type="ARBA" id="ARBA00022692"/>
    </source>
</evidence>